<dbReference type="EC" id="6.3.5.4" evidence="3"/>
<feature type="domain" description="Glutamine amidotransferase type-2" evidence="11">
    <location>
        <begin position="2"/>
        <end position="211"/>
    </location>
</feature>
<protein>
    <recommendedName>
        <fullName evidence="3">asparagine synthase (glutamine-hydrolyzing)</fullName>
        <ecNumber evidence="3">6.3.5.4</ecNumber>
    </recommendedName>
</protein>
<dbReference type="InterPro" id="IPR017932">
    <property type="entry name" value="GATase_2_dom"/>
</dbReference>
<dbReference type="CDD" id="cd00712">
    <property type="entry name" value="AsnB"/>
    <property type="match status" value="1"/>
</dbReference>
<dbReference type="InterPro" id="IPR014729">
    <property type="entry name" value="Rossmann-like_a/b/a_fold"/>
</dbReference>
<dbReference type="InterPro" id="IPR006426">
    <property type="entry name" value="Asn_synth_AEB"/>
</dbReference>
<dbReference type="InterPro" id="IPR001962">
    <property type="entry name" value="Asn_synthase"/>
</dbReference>
<evidence type="ECO:0000256" key="1">
    <source>
        <dbReference type="ARBA" id="ARBA00005187"/>
    </source>
</evidence>
<keyword evidence="6 8" id="KW-0315">Glutamine amidotransferase</keyword>
<keyword evidence="4 9" id="KW-0547">Nucleotide-binding</keyword>
<name>A0A7C4ET30_9BACT</name>
<evidence type="ECO:0000313" key="12">
    <source>
        <dbReference type="EMBL" id="HGH61629.1"/>
    </source>
</evidence>
<dbReference type="InterPro" id="IPR051786">
    <property type="entry name" value="ASN_synthetase/amidase"/>
</dbReference>
<feature type="binding site" evidence="9">
    <location>
        <position position="287"/>
    </location>
    <ligand>
        <name>ATP</name>
        <dbReference type="ChEBI" id="CHEBI:30616"/>
    </ligand>
</feature>
<proteinExistence type="inferred from homology"/>
<dbReference type="NCBIfam" id="TIGR01536">
    <property type="entry name" value="asn_synth_AEB"/>
    <property type="match status" value="1"/>
</dbReference>
<feature type="site" description="Important for beta-aspartyl-AMP intermediate formation" evidence="10">
    <location>
        <position position="364"/>
    </location>
</feature>
<keyword evidence="12" id="KW-0436">Ligase</keyword>
<gene>
    <name evidence="12" type="primary">asnB</name>
    <name evidence="12" type="ORF">ENV54_10065</name>
</gene>
<dbReference type="GO" id="GO:0005524">
    <property type="term" value="F:ATP binding"/>
    <property type="evidence" value="ECO:0007669"/>
    <property type="project" value="UniProtKB-KW"/>
</dbReference>
<accession>A0A7C4ET30</accession>
<dbReference type="GO" id="GO:0004066">
    <property type="term" value="F:asparagine synthase (glutamine-hydrolyzing) activity"/>
    <property type="evidence" value="ECO:0007669"/>
    <property type="project" value="UniProtKB-EC"/>
</dbReference>
<dbReference type="InterPro" id="IPR033738">
    <property type="entry name" value="AsnB_N"/>
</dbReference>
<dbReference type="InterPro" id="IPR029055">
    <property type="entry name" value="Ntn_hydrolases_N"/>
</dbReference>
<feature type="active site" description="For GATase activity" evidence="8">
    <location>
        <position position="2"/>
    </location>
</feature>
<keyword evidence="8" id="KW-0028">Amino-acid biosynthesis</keyword>
<dbReference type="SUPFAM" id="SSF56235">
    <property type="entry name" value="N-terminal nucleophile aminohydrolases (Ntn hydrolases)"/>
    <property type="match status" value="1"/>
</dbReference>
<dbReference type="Gene3D" id="3.40.50.620">
    <property type="entry name" value="HUPs"/>
    <property type="match status" value="1"/>
</dbReference>
<dbReference type="PANTHER" id="PTHR43284:SF1">
    <property type="entry name" value="ASPARAGINE SYNTHETASE"/>
    <property type="match status" value="1"/>
</dbReference>
<sequence length="616" mass="70525">MCGICGYKGDLTLRHLEAMCHAMARRGPDDHGMFLAEKYGVGLGHRRLSIIDLSAAGRQPMSNEDGTVWITFNGEIYNFKELRDELQRIGHTFRSNTDTEVIIHLYEELGIACLERLNGMFALGIWDKNSGDLLIARDRAGIKPLYYMSSPRYFVFASEIKAFLKANLLDDELNMQALQEYLALKYVSGDKTVLRSVHRLPPGRWLTVTDAGIRQGPFWDYRRIPEPERRSTEQYAEELRSIVEESVSDQMVADVPVGAFLSGGIDSSIVVTEMARLSGSVVKCFTVDYEEAPSSFNESDYALLTANHAGTSHGHARCTNSQAVNLLPFLVYLMDEPVSEPLMVSSYVLSEAARKEVTVVLAGEGADELFAGYRRYKLGYYAHMLRLLPFRVRICAQSLAKRLRGVYSFPYQALTLSVSPQSLAETNFAFWPDEINALLRCTDSPYQTPLFLHDPTPQSVLEFLIELDFRFRMPEYILTRADKMTMAHSLEMRVPLLDNRIIDFALKLPWDLKLSQTTDKFLLRYAFRNRLPERVFRRAKMPFQAPFQKWLPRLTPMFLMDSELVAQGILERAYLSRLLHENTLPARNEKLFTLLVLELWYRIFITRSLLFDSDSN</sequence>
<comment type="similarity">
    <text evidence="2">Belongs to the asparagine synthetase family.</text>
</comment>
<dbReference type="Pfam" id="PF00733">
    <property type="entry name" value="Asn_synthase"/>
    <property type="match status" value="1"/>
</dbReference>
<comment type="catalytic activity">
    <reaction evidence="7">
        <text>L-aspartate + L-glutamine + ATP + H2O = L-asparagine + L-glutamate + AMP + diphosphate + H(+)</text>
        <dbReference type="Rhea" id="RHEA:12228"/>
        <dbReference type="ChEBI" id="CHEBI:15377"/>
        <dbReference type="ChEBI" id="CHEBI:15378"/>
        <dbReference type="ChEBI" id="CHEBI:29985"/>
        <dbReference type="ChEBI" id="CHEBI:29991"/>
        <dbReference type="ChEBI" id="CHEBI:30616"/>
        <dbReference type="ChEBI" id="CHEBI:33019"/>
        <dbReference type="ChEBI" id="CHEBI:58048"/>
        <dbReference type="ChEBI" id="CHEBI:58359"/>
        <dbReference type="ChEBI" id="CHEBI:456215"/>
        <dbReference type="EC" id="6.3.5.4"/>
    </reaction>
</comment>
<evidence type="ECO:0000256" key="9">
    <source>
        <dbReference type="PIRSR" id="PIRSR001589-2"/>
    </source>
</evidence>
<dbReference type="CDD" id="cd01991">
    <property type="entry name" value="Asn_synthase_B_C"/>
    <property type="match status" value="1"/>
</dbReference>
<evidence type="ECO:0000256" key="2">
    <source>
        <dbReference type="ARBA" id="ARBA00005752"/>
    </source>
</evidence>
<evidence type="ECO:0000259" key="11">
    <source>
        <dbReference type="PROSITE" id="PS51278"/>
    </source>
</evidence>
<evidence type="ECO:0000256" key="8">
    <source>
        <dbReference type="PIRSR" id="PIRSR001589-1"/>
    </source>
</evidence>
<dbReference type="SUPFAM" id="SSF52402">
    <property type="entry name" value="Adenine nucleotide alpha hydrolases-like"/>
    <property type="match status" value="1"/>
</dbReference>
<dbReference type="Gene3D" id="3.60.20.10">
    <property type="entry name" value="Glutamine Phosphoribosylpyrophosphate, subunit 1, domain 1"/>
    <property type="match status" value="1"/>
</dbReference>
<comment type="caution">
    <text evidence="12">The sequence shown here is derived from an EMBL/GenBank/DDBJ whole genome shotgun (WGS) entry which is preliminary data.</text>
</comment>
<dbReference type="AlphaFoldDB" id="A0A7C4ET30"/>
<dbReference type="GO" id="GO:0006529">
    <property type="term" value="P:asparagine biosynthetic process"/>
    <property type="evidence" value="ECO:0007669"/>
    <property type="project" value="UniProtKB-KW"/>
</dbReference>
<dbReference type="PANTHER" id="PTHR43284">
    <property type="entry name" value="ASPARAGINE SYNTHETASE (GLUTAMINE-HYDROLYZING)"/>
    <property type="match status" value="1"/>
</dbReference>
<dbReference type="GO" id="GO:0005829">
    <property type="term" value="C:cytosol"/>
    <property type="evidence" value="ECO:0007669"/>
    <property type="project" value="TreeGrafter"/>
</dbReference>
<evidence type="ECO:0000256" key="10">
    <source>
        <dbReference type="PIRSR" id="PIRSR001589-3"/>
    </source>
</evidence>
<evidence type="ECO:0000256" key="7">
    <source>
        <dbReference type="ARBA" id="ARBA00048741"/>
    </source>
</evidence>
<dbReference type="Pfam" id="PF13537">
    <property type="entry name" value="GATase_7"/>
    <property type="match status" value="1"/>
</dbReference>
<dbReference type="PROSITE" id="PS51278">
    <property type="entry name" value="GATASE_TYPE_2"/>
    <property type="match status" value="1"/>
</dbReference>
<comment type="pathway">
    <text evidence="1">Amino-acid biosynthesis; L-asparagine biosynthesis; L-asparagine from L-aspartate (L-Gln route): step 1/1.</text>
</comment>
<evidence type="ECO:0000256" key="4">
    <source>
        <dbReference type="ARBA" id="ARBA00022741"/>
    </source>
</evidence>
<keyword evidence="8" id="KW-0061">Asparagine biosynthesis</keyword>
<keyword evidence="5 9" id="KW-0067">ATP-binding</keyword>
<evidence type="ECO:0000256" key="5">
    <source>
        <dbReference type="ARBA" id="ARBA00022840"/>
    </source>
</evidence>
<reference evidence="12" key="1">
    <citation type="journal article" date="2020" name="mSystems">
        <title>Genome- and Community-Level Interaction Insights into Carbon Utilization and Element Cycling Functions of Hydrothermarchaeota in Hydrothermal Sediment.</title>
        <authorList>
            <person name="Zhou Z."/>
            <person name="Liu Y."/>
            <person name="Xu W."/>
            <person name="Pan J."/>
            <person name="Luo Z.H."/>
            <person name="Li M."/>
        </authorList>
    </citation>
    <scope>NUCLEOTIDE SEQUENCE [LARGE SCALE GENOMIC DNA]</scope>
    <source>
        <strain evidence="12">SpSt-769</strain>
    </source>
</reference>
<evidence type="ECO:0000256" key="3">
    <source>
        <dbReference type="ARBA" id="ARBA00012737"/>
    </source>
</evidence>
<dbReference type="PIRSF" id="PIRSF001589">
    <property type="entry name" value="Asn_synthetase_glu-h"/>
    <property type="match status" value="1"/>
</dbReference>
<dbReference type="EMBL" id="DTGT01000322">
    <property type="protein sequence ID" value="HGH61629.1"/>
    <property type="molecule type" value="Genomic_DNA"/>
</dbReference>
<organism evidence="12">
    <name type="scientific">Desulfomonile tiedjei</name>
    <dbReference type="NCBI Taxonomy" id="2358"/>
    <lineage>
        <taxon>Bacteria</taxon>
        <taxon>Pseudomonadati</taxon>
        <taxon>Thermodesulfobacteriota</taxon>
        <taxon>Desulfomonilia</taxon>
        <taxon>Desulfomonilales</taxon>
        <taxon>Desulfomonilaceae</taxon>
        <taxon>Desulfomonile</taxon>
    </lineage>
</organism>
<feature type="binding site" evidence="9">
    <location>
        <position position="98"/>
    </location>
    <ligand>
        <name>L-glutamine</name>
        <dbReference type="ChEBI" id="CHEBI:58359"/>
    </ligand>
</feature>
<evidence type="ECO:0000256" key="6">
    <source>
        <dbReference type="ARBA" id="ARBA00022962"/>
    </source>
</evidence>